<dbReference type="Proteomes" id="UP001157440">
    <property type="component" value="Unassembled WGS sequence"/>
</dbReference>
<comment type="caution">
    <text evidence="1">The sequence shown here is derived from an EMBL/GenBank/DDBJ whole genome shotgun (WGS) entry which is preliminary data.</text>
</comment>
<dbReference type="AlphaFoldDB" id="A0AA37TQ13"/>
<dbReference type="RefSeq" id="WP_238199405.1">
    <property type="nucleotide sequence ID" value="NZ_BPQZ01000036.1"/>
</dbReference>
<protein>
    <submittedName>
        <fullName evidence="1">Uncharacterized protein</fullName>
    </submittedName>
</protein>
<proteinExistence type="predicted"/>
<evidence type="ECO:0000313" key="2">
    <source>
        <dbReference type="Proteomes" id="UP001157440"/>
    </source>
</evidence>
<sequence length="60" mass="6728">MFALPPDVPDTGDLQPLSDAIDALCEILEGDREDVIEGLAEVIRKRAEFERCRQDLSHDC</sequence>
<gene>
    <name evidence="1" type="ORF">GCM10007890_54870</name>
</gene>
<dbReference type="EMBL" id="BSPL01000027">
    <property type="protein sequence ID" value="GLS73472.1"/>
    <property type="molecule type" value="Genomic_DNA"/>
</dbReference>
<evidence type="ECO:0000313" key="1">
    <source>
        <dbReference type="EMBL" id="GLS73472.1"/>
    </source>
</evidence>
<organism evidence="1 2">
    <name type="scientific">Methylobacterium tardum</name>
    <dbReference type="NCBI Taxonomy" id="374432"/>
    <lineage>
        <taxon>Bacteria</taxon>
        <taxon>Pseudomonadati</taxon>
        <taxon>Pseudomonadota</taxon>
        <taxon>Alphaproteobacteria</taxon>
        <taxon>Hyphomicrobiales</taxon>
        <taxon>Methylobacteriaceae</taxon>
        <taxon>Methylobacterium</taxon>
    </lineage>
</organism>
<name>A0AA37TQ13_9HYPH</name>
<keyword evidence="2" id="KW-1185">Reference proteome</keyword>
<accession>A0AA37TQ13</accession>
<reference evidence="2" key="1">
    <citation type="journal article" date="2019" name="Int. J. Syst. Evol. Microbiol.">
        <title>The Global Catalogue of Microorganisms (GCM) 10K type strain sequencing project: providing services to taxonomists for standard genome sequencing and annotation.</title>
        <authorList>
            <consortium name="The Broad Institute Genomics Platform"/>
            <consortium name="The Broad Institute Genome Sequencing Center for Infectious Disease"/>
            <person name="Wu L."/>
            <person name="Ma J."/>
        </authorList>
    </citation>
    <scope>NUCLEOTIDE SEQUENCE [LARGE SCALE GENOMIC DNA]</scope>
    <source>
        <strain evidence="2">NBRC 103632</strain>
    </source>
</reference>